<sequence>MKSNIKAVKAEATIVINTLEGYIAKIEAGREKLAGIESDLVSFGKQANYFEWIFIPFSARSRVKIIEGFKDRIESVKATVAKMEENEEAAAKARIEEEHRARQLNEVLNAEKAAPRDGIRVLRLSAGALDQVNSFGVEVVTPRGIRRMNASLHMGKVTRVDGLFYGISIGNSLKETYTAEDRAETRRIDTEEPVRHGDVVRIGGKLYTARVIGEYTTPVEFDALPEVAELGK</sequence>
<keyword evidence="1" id="KW-0175">Coiled coil</keyword>
<comment type="caution">
    <text evidence="2">The sequence shown here is derived from an EMBL/GenBank/DDBJ whole genome shotgun (WGS) entry which is preliminary data.</text>
</comment>
<protein>
    <submittedName>
        <fullName evidence="2">Uncharacterized protein</fullName>
    </submittedName>
</protein>
<reference evidence="2 3" key="1">
    <citation type="submission" date="2017-12" db="EMBL/GenBank/DDBJ databases">
        <title>Characterization of six clinical isolates of Enterochimera gen. nov., a novel genus of the Yersiniaciae family and the three species Enterochimera arupensis sp. nov., Enterochimera coloradensis sp. nov, and Enterochimera californica sp. nov.</title>
        <authorList>
            <person name="Rossi A."/>
            <person name="Fisher M."/>
        </authorList>
    </citation>
    <scope>NUCLEOTIDE SEQUENCE [LARGE SCALE GENOMIC DNA]</scope>
    <source>
        <strain evidence="3">2015-Iso6</strain>
    </source>
</reference>
<gene>
    <name evidence="2" type="ORF">CYR55_22565</name>
</gene>
<organism evidence="2 3">
    <name type="scientific">Chimaeribacter californicus</name>
    <dbReference type="NCBI Taxonomy" id="2060067"/>
    <lineage>
        <taxon>Bacteria</taxon>
        <taxon>Pseudomonadati</taxon>
        <taxon>Pseudomonadota</taxon>
        <taxon>Gammaproteobacteria</taxon>
        <taxon>Enterobacterales</taxon>
        <taxon>Yersiniaceae</taxon>
        <taxon>Chimaeribacter</taxon>
    </lineage>
</organism>
<dbReference type="AlphaFoldDB" id="A0A2N5DTJ8"/>
<keyword evidence="3" id="KW-1185">Reference proteome</keyword>
<dbReference type="EMBL" id="PJZF01000047">
    <property type="protein sequence ID" value="PLR29876.1"/>
    <property type="molecule type" value="Genomic_DNA"/>
</dbReference>
<proteinExistence type="predicted"/>
<feature type="coiled-coil region" evidence="1">
    <location>
        <begin position="66"/>
        <end position="93"/>
    </location>
</feature>
<evidence type="ECO:0000256" key="1">
    <source>
        <dbReference type="SAM" id="Coils"/>
    </source>
</evidence>
<name>A0A2N5DTJ8_9GAMM</name>
<accession>A0A2N5DTJ8</accession>
<evidence type="ECO:0000313" key="2">
    <source>
        <dbReference type="EMBL" id="PLR29876.1"/>
    </source>
</evidence>
<dbReference type="OrthoDB" id="5242186at2"/>
<dbReference type="RefSeq" id="WP_101818546.1">
    <property type="nucleotide sequence ID" value="NZ_PJZF01000047.1"/>
</dbReference>
<dbReference type="Proteomes" id="UP000234240">
    <property type="component" value="Unassembled WGS sequence"/>
</dbReference>
<evidence type="ECO:0000313" key="3">
    <source>
        <dbReference type="Proteomes" id="UP000234240"/>
    </source>
</evidence>